<gene>
    <name evidence="5" type="ORF">CHU95_12710</name>
</gene>
<evidence type="ECO:0000256" key="2">
    <source>
        <dbReference type="PROSITE-ProRule" id="PRU00335"/>
    </source>
</evidence>
<evidence type="ECO:0000256" key="3">
    <source>
        <dbReference type="SAM" id="MobiDB-lite"/>
    </source>
</evidence>
<dbReference type="PROSITE" id="PS50977">
    <property type="entry name" value="HTH_TETR_2"/>
    <property type="match status" value="1"/>
</dbReference>
<sequence length="295" mass="32664">MGPRLGLQSGMNCDKMTFESLIISCAPVRTTRISQGDPVPSRKPKAAPPAEDRPEGEPVPPRRRRSEAQQQKNVETRVRLLNAAARVIGKYGYAGCSIARVAARAKVAHGTFYLHFKSQQDLFDQLLPALGAEMLEVIGKAVRDSRSLIELEHRGLVANFDYLVQHPYLHRVTSEAELYAPVAYRQYFEELAKPYKKSLRRSMAAQSQPAFSEEQLDAVISMLLGARYYLLTRFCVQGNCLKPLTRELTETYLRFVAEGLGVKPEAPAKATAAPAASAAEVVPLTPRRKRKVAGA</sequence>
<evidence type="ECO:0000259" key="4">
    <source>
        <dbReference type="PROSITE" id="PS50977"/>
    </source>
</evidence>
<feature type="region of interest" description="Disordered" evidence="3">
    <location>
        <begin position="32"/>
        <end position="73"/>
    </location>
</feature>
<dbReference type="Pfam" id="PF00440">
    <property type="entry name" value="TetR_N"/>
    <property type="match status" value="1"/>
</dbReference>
<feature type="domain" description="HTH tetR-type" evidence="4">
    <location>
        <begin position="74"/>
        <end position="134"/>
    </location>
</feature>
<dbReference type="GO" id="GO:0003677">
    <property type="term" value="F:DNA binding"/>
    <property type="evidence" value="ECO:0007669"/>
    <property type="project" value="UniProtKB-UniRule"/>
</dbReference>
<dbReference type="Proteomes" id="UP000216998">
    <property type="component" value="Unassembled WGS sequence"/>
</dbReference>
<feature type="DNA-binding region" description="H-T-H motif" evidence="2">
    <location>
        <begin position="97"/>
        <end position="116"/>
    </location>
</feature>
<dbReference type="PANTHER" id="PTHR43479">
    <property type="entry name" value="ACREF/ENVCD OPERON REPRESSOR-RELATED"/>
    <property type="match status" value="1"/>
</dbReference>
<organism evidence="5 6">
    <name type="scientific">Niveispirillum lacus</name>
    <dbReference type="NCBI Taxonomy" id="1981099"/>
    <lineage>
        <taxon>Bacteria</taxon>
        <taxon>Pseudomonadati</taxon>
        <taxon>Pseudomonadota</taxon>
        <taxon>Alphaproteobacteria</taxon>
        <taxon>Rhodospirillales</taxon>
        <taxon>Azospirillaceae</taxon>
        <taxon>Niveispirillum</taxon>
    </lineage>
</organism>
<name>A0A255Z0U3_9PROT</name>
<evidence type="ECO:0000313" key="5">
    <source>
        <dbReference type="EMBL" id="OYQ34290.1"/>
    </source>
</evidence>
<keyword evidence="6" id="KW-1185">Reference proteome</keyword>
<evidence type="ECO:0000256" key="1">
    <source>
        <dbReference type="ARBA" id="ARBA00023125"/>
    </source>
</evidence>
<proteinExistence type="predicted"/>
<dbReference type="SUPFAM" id="SSF46689">
    <property type="entry name" value="Homeodomain-like"/>
    <property type="match status" value="1"/>
</dbReference>
<accession>A0A255Z0U3</accession>
<dbReference type="InterPro" id="IPR009057">
    <property type="entry name" value="Homeodomain-like_sf"/>
</dbReference>
<reference evidence="5 6" key="1">
    <citation type="submission" date="2017-07" db="EMBL/GenBank/DDBJ databases">
        <title>Niveispirillum cyanobacteriorum sp. nov., isolated from cyanobacterial aggregates in a eutrophic lake.</title>
        <authorList>
            <person name="Cai H."/>
        </authorList>
    </citation>
    <scope>NUCLEOTIDE SEQUENCE [LARGE SCALE GENOMIC DNA]</scope>
    <source>
        <strain evidence="6">TH1-14</strain>
    </source>
</reference>
<dbReference type="EMBL" id="NOXU01000029">
    <property type="protein sequence ID" value="OYQ34290.1"/>
    <property type="molecule type" value="Genomic_DNA"/>
</dbReference>
<dbReference type="InterPro" id="IPR001647">
    <property type="entry name" value="HTH_TetR"/>
</dbReference>
<protein>
    <recommendedName>
        <fullName evidence="4">HTH tetR-type domain-containing protein</fullName>
    </recommendedName>
</protein>
<dbReference type="InterPro" id="IPR050624">
    <property type="entry name" value="HTH-type_Tx_Regulator"/>
</dbReference>
<comment type="caution">
    <text evidence="5">The sequence shown here is derived from an EMBL/GenBank/DDBJ whole genome shotgun (WGS) entry which is preliminary data.</text>
</comment>
<dbReference type="Gene3D" id="1.10.357.10">
    <property type="entry name" value="Tetracycline Repressor, domain 2"/>
    <property type="match status" value="1"/>
</dbReference>
<dbReference type="PROSITE" id="PS01081">
    <property type="entry name" value="HTH_TETR_1"/>
    <property type="match status" value="1"/>
</dbReference>
<evidence type="ECO:0000313" key="6">
    <source>
        <dbReference type="Proteomes" id="UP000216998"/>
    </source>
</evidence>
<dbReference type="PANTHER" id="PTHR43479:SF11">
    <property type="entry name" value="ACREF_ENVCD OPERON REPRESSOR-RELATED"/>
    <property type="match status" value="1"/>
</dbReference>
<dbReference type="OrthoDB" id="9803547at2"/>
<dbReference type="InterPro" id="IPR023772">
    <property type="entry name" value="DNA-bd_HTH_TetR-type_CS"/>
</dbReference>
<dbReference type="AlphaFoldDB" id="A0A255Z0U3"/>
<keyword evidence="1 2" id="KW-0238">DNA-binding</keyword>
<dbReference type="PRINTS" id="PR00455">
    <property type="entry name" value="HTHTETR"/>
</dbReference>